<evidence type="ECO:0000256" key="5">
    <source>
        <dbReference type="ARBA" id="ARBA00023159"/>
    </source>
</evidence>
<feature type="domain" description="Methylated-DNA-[protein]-cysteine S-methyltransferase DNA binding" evidence="8">
    <location>
        <begin position="168"/>
        <end position="247"/>
    </location>
</feature>
<evidence type="ECO:0000256" key="3">
    <source>
        <dbReference type="ARBA" id="ARBA00022679"/>
    </source>
</evidence>
<comment type="catalytic activity">
    <reaction evidence="1">
        <text>a 4-O-methyl-thymidine in DNA + L-cysteinyl-[protein] = a thymidine in DNA + S-methyl-L-cysteinyl-[protein]</text>
        <dbReference type="Rhea" id="RHEA:53428"/>
        <dbReference type="Rhea" id="RHEA-COMP:10131"/>
        <dbReference type="Rhea" id="RHEA-COMP:10132"/>
        <dbReference type="Rhea" id="RHEA-COMP:13555"/>
        <dbReference type="Rhea" id="RHEA-COMP:13556"/>
        <dbReference type="ChEBI" id="CHEBI:29950"/>
        <dbReference type="ChEBI" id="CHEBI:82612"/>
        <dbReference type="ChEBI" id="CHEBI:137386"/>
        <dbReference type="ChEBI" id="CHEBI:137387"/>
        <dbReference type="EC" id="2.1.1.63"/>
    </reaction>
</comment>
<evidence type="ECO:0000256" key="4">
    <source>
        <dbReference type="ARBA" id="ARBA00022763"/>
    </source>
</evidence>
<keyword evidence="11" id="KW-1185">Reference proteome</keyword>
<dbReference type="SUPFAM" id="SSF57884">
    <property type="entry name" value="Ada DNA repair protein, N-terminal domain (N-Ada 10)"/>
    <property type="match status" value="1"/>
</dbReference>
<keyword evidence="5" id="KW-0010">Activator</keyword>
<evidence type="ECO:0000259" key="8">
    <source>
        <dbReference type="Pfam" id="PF01035"/>
    </source>
</evidence>
<dbReference type="InterPro" id="IPR036217">
    <property type="entry name" value="MethylDNA_cys_MeTrfase_DNAb"/>
</dbReference>
<name>A0ABV7RM02_9GAMM</name>
<dbReference type="GO" id="GO:0003908">
    <property type="term" value="F:methylated-DNA-[protein]-cysteine S-methyltransferase activity"/>
    <property type="evidence" value="ECO:0007669"/>
    <property type="project" value="UniProtKB-EC"/>
</dbReference>
<gene>
    <name evidence="10" type="ORF">ACFOLC_06520</name>
</gene>
<dbReference type="EC" id="2.1.1.63" evidence="10"/>
<dbReference type="EMBL" id="JBHRXK010000002">
    <property type="protein sequence ID" value="MFC3550669.1"/>
    <property type="molecule type" value="Genomic_DNA"/>
</dbReference>
<dbReference type="Pfam" id="PF01035">
    <property type="entry name" value="DNA_binding_1"/>
    <property type="match status" value="1"/>
</dbReference>
<evidence type="ECO:0000313" key="11">
    <source>
        <dbReference type="Proteomes" id="UP001595740"/>
    </source>
</evidence>
<dbReference type="InterPro" id="IPR036388">
    <property type="entry name" value="WH-like_DNA-bd_sf"/>
</dbReference>
<accession>A0ABV7RM02</accession>
<dbReference type="GO" id="GO:0032259">
    <property type="term" value="P:methylation"/>
    <property type="evidence" value="ECO:0007669"/>
    <property type="project" value="UniProtKB-KW"/>
</dbReference>
<comment type="catalytic activity">
    <reaction evidence="7">
        <text>a 6-O-methyl-2'-deoxyguanosine in DNA + L-cysteinyl-[protein] = S-methyl-L-cysteinyl-[protein] + a 2'-deoxyguanosine in DNA</text>
        <dbReference type="Rhea" id="RHEA:24000"/>
        <dbReference type="Rhea" id="RHEA-COMP:10131"/>
        <dbReference type="Rhea" id="RHEA-COMP:10132"/>
        <dbReference type="Rhea" id="RHEA-COMP:11367"/>
        <dbReference type="Rhea" id="RHEA-COMP:11368"/>
        <dbReference type="ChEBI" id="CHEBI:29950"/>
        <dbReference type="ChEBI" id="CHEBI:82612"/>
        <dbReference type="ChEBI" id="CHEBI:85445"/>
        <dbReference type="ChEBI" id="CHEBI:85448"/>
        <dbReference type="EC" id="2.1.1.63"/>
    </reaction>
</comment>
<dbReference type="Gene3D" id="3.30.160.70">
    <property type="entry name" value="Methylated DNA-protein cysteine methyltransferase domain"/>
    <property type="match status" value="1"/>
</dbReference>
<keyword evidence="2 10" id="KW-0489">Methyltransferase</keyword>
<dbReference type="Proteomes" id="UP001595740">
    <property type="component" value="Unassembled WGS sequence"/>
</dbReference>
<dbReference type="Gene3D" id="3.40.10.10">
    <property type="entry name" value="DNA Methylphosphotriester Repair Domain"/>
    <property type="match status" value="1"/>
</dbReference>
<dbReference type="Gene3D" id="1.10.10.10">
    <property type="entry name" value="Winged helix-like DNA-binding domain superfamily/Winged helix DNA-binding domain"/>
    <property type="match status" value="1"/>
</dbReference>
<dbReference type="InterPro" id="IPR035451">
    <property type="entry name" value="Ada-like_dom_sf"/>
</dbReference>
<evidence type="ECO:0000256" key="7">
    <source>
        <dbReference type="ARBA" id="ARBA00049348"/>
    </source>
</evidence>
<dbReference type="PANTHER" id="PTHR10815:SF14">
    <property type="entry name" value="BIFUNCTIONAL TRANSCRIPTIONAL ACTIVATOR_DNA REPAIR ENZYME ADA"/>
    <property type="match status" value="1"/>
</dbReference>
<keyword evidence="3 10" id="KW-0808">Transferase</keyword>
<dbReference type="NCBIfam" id="TIGR00589">
    <property type="entry name" value="ogt"/>
    <property type="match status" value="1"/>
</dbReference>
<dbReference type="RefSeq" id="WP_386758413.1">
    <property type="nucleotide sequence ID" value="NZ_JBHRXK010000002.1"/>
</dbReference>
<reference evidence="11" key="1">
    <citation type="journal article" date="2019" name="Int. J. Syst. Evol. Microbiol.">
        <title>The Global Catalogue of Microorganisms (GCM) 10K type strain sequencing project: providing services to taxonomists for standard genome sequencing and annotation.</title>
        <authorList>
            <consortium name="The Broad Institute Genomics Platform"/>
            <consortium name="The Broad Institute Genome Sequencing Center for Infectious Disease"/>
            <person name="Wu L."/>
            <person name="Ma J."/>
        </authorList>
    </citation>
    <scope>NUCLEOTIDE SEQUENCE [LARGE SCALE GENOMIC DNA]</scope>
    <source>
        <strain evidence="11">KCTC 42875</strain>
    </source>
</reference>
<dbReference type="SUPFAM" id="SSF53155">
    <property type="entry name" value="Methylated DNA-protein cysteine methyltransferase domain"/>
    <property type="match status" value="1"/>
</dbReference>
<dbReference type="CDD" id="cd06445">
    <property type="entry name" value="ATase"/>
    <property type="match status" value="1"/>
</dbReference>
<proteinExistence type="predicted"/>
<dbReference type="PANTHER" id="PTHR10815">
    <property type="entry name" value="METHYLATED-DNA--PROTEIN-CYSTEINE METHYLTRANSFERASE"/>
    <property type="match status" value="1"/>
</dbReference>
<organism evidence="10 11">
    <name type="scientific">Lysobacter cavernae</name>
    <dbReference type="NCBI Taxonomy" id="1685901"/>
    <lineage>
        <taxon>Bacteria</taxon>
        <taxon>Pseudomonadati</taxon>
        <taxon>Pseudomonadota</taxon>
        <taxon>Gammaproteobacteria</taxon>
        <taxon>Lysobacterales</taxon>
        <taxon>Lysobacteraceae</taxon>
        <taxon>Lysobacter</taxon>
    </lineage>
</organism>
<sequence length="249" mass="27221">MNAPTIPTLRDPRWADLVARNRAADGRFVYSVRSTGVYCRPSCTARLPRPQNVRFHATPAEAEQAGFRPCQRCQPQRPDQHGVDHPIRFAMTPCSLGFVLVAVSTRGIRAILLGDTPDALARELQQRWPQARLVADADGLADRVRDVAAFIDAPQRGLDCVLDQDGTAFQQRVWRALRAIPVGATASYRDIAERIGAPTAARAVAAACAANVLAVAIPCHRVVRHDGGLSGYRWGPARKHALLQREARA</sequence>
<protein>
    <submittedName>
        <fullName evidence="10">Methylated-DNA--[protein]-cysteine S-methyltransferase</fullName>
        <ecNumber evidence="10">2.1.1.63</ecNumber>
    </submittedName>
</protein>
<comment type="caution">
    <text evidence="10">The sequence shown here is derived from an EMBL/GenBank/DDBJ whole genome shotgun (WGS) entry which is preliminary data.</text>
</comment>
<dbReference type="InterPro" id="IPR004026">
    <property type="entry name" value="Ada_DNA_repair_Zn-bd"/>
</dbReference>
<evidence type="ECO:0000259" key="9">
    <source>
        <dbReference type="Pfam" id="PF02805"/>
    </source>
</evidence>
<dbReference type="Pfam" id="PF02805">
    <property type="entry name" value="Ada_Zn_binding"/>
    <property type="match status" value="1"/>
</dbReference>
<dbReference type="SUPFAM" id="SSF46767">
    <property type="entry name" value="Methylated DNA-protein cysteine methyltransferase, C-terminal domain"/>
    <property type="match status" value="1"/>
</dbReference>
<dbReference type="InterPro" id="IPR001497">
    <property type="entry name" value="MethylDNA_cys_MeTrfase_AS"/>
</dbReference>
<keyword evidence="4" id="KW-0227">DNA damage</keyword>
<evidence type="ECO:0000256" key="2">
    <source>
        <dbReference type="ARBA" id="ARBA00022603"/>
    </source>
</evidence>
<evidence type="ECO:0000313" key="10">
    <source>
        <dbReference type="EMBL" id="MFC3550669.1"/>
    </source>
</evidence>
<dbReference type="InterPro" id="IPR014048">
    <property type="entry name" value="MethylDNA_cys_MeTrfase_DNA-bd"/>
</dbReference>
<evidence type="ECO:0000256" key="1">
    <source>
        <dbReference type="ARBA" id="ARBA00001286"/>
    </source>
</evidence>
<dbReference type="InterPro" id="IPR036631">
    <property type="entry name" value="MGMT_N_sf"/>
</dbReference>
<feature type="domain" description="Ada DNA repair metal-binding" evidence="9">
    <location>
        <begin position="13"/>
        <end position="75"/>
    </location>
</feature>
<keyword evidence="6" id="KW-0234">DNA repair</keyword>
<dbReference type="PROSITE" id="PS00374">
    <property type="entry name" value="MGMT"/>
    <property type="match status" value="1"/>
</dbReference>
<evidence type="ECO:0000256" key="6">
    <source>
        <dbReference type="ARBA" id="ARBA00023204"/>
    </source>
</evidence>